<evidence type="ECO:0000313" key="2">
    <source>
        <dbReference type="Proteomes" id="UP000182486"/>
    </source>
</evidence>
<dbReference type="PANTHER" id="PTHR43459:SF1">
    <property type="entry name" value="EG:BACN32G11.4 PROTEIN"/>
    <property type="match status" value="1"/>
</dbReference>
<evidence type="ECO:0000313" key="1">
    <source>
        <dbReference type="EMBL" id="OJF14878.1"/>
    </source>
</evidence>
<organism evidence="1 2">
    <name type="scientific">Couchioplanes caeruleus subsp. caeruleus</name>
    <dbReference type="NCBI Taxonomy" id="56427"/>
    <lineage>
        <taxon>Bacteria</taxon>
        <taxon>Bacillati</taxon>
        <taxon>Actinomycetota</taxon>
        <taxon>Actinomycetes</taxon>
        <taxon>Micromonosporales</taxon>
        <taxon>Micromonosporaceae</taxon>
        <taxon>Couchioplanes</taxon>
    </lineage>
</organism>
<dbReference type="Gene3D" id="3.90.226.10">
    <property type="entry name" value="2-enoyl-CoA Hydratase, Chain A, domain 1"/>
    <property type="match status" value="1"/>
</dbReference>
<dbReference type="CDD" id="cd06558">
    <property type="entry name" value="crotonase-like"/>
    <property type="match status" value="1"/>
</dbReference>
<comment type="caution">
    <text evidence="1">The sequence shown here is derived from an EMBL/GenBank/DDBJ whole genome shotgun (WGS) entry which is preliminary data.</text>
</comment>
<dbReference type="InterPro" id="IPR029045">
    <property type="entry name" value="ClpP/crotonase-like_dom_sf"/>
</dbReference>
<sequence length="250" mass="26394">MSKVLRERTDDGRWTLTLNDPDRRNAIDEKLRDDLADAIAAVAADPQARTLVVTGNGPAFCAGADLPDLFGDTSRSVADIRTDLHRVYDSFLRVLALPIPTIAAVHGPAVGAGLNLAMACDTRIVGPDARLIASFTKIGLHPGGGCTWFLTRALGPERAMQLLLDGGSVDGPEAVRLGLAGTLADDPLAAAQERAARWAALDPALARDIKTSVRTATTADFAASLEFESWAQAASATGPAIQETVARFRR</sequence>
<proteinExistence type="predicted"/>
<dbReference type="NCBIfam" id="NF004525">
    <property type="entry name" value="PRK05870.1"/>
    <property type="match status" value="1"/>
</dbReference>
<dbReference type="RefSeq" id="WP_071804128.1">
    <property type="nucleotide sequence ID" value="NZ_MEIA01000078.1"/>
</dbReference>
<dbReference type="Pfam" id="PF00378">
    <property type="entry name" value="ECH_1"/>
    <property type="match status" value="1"/>
</dbReference>
<dbReference type="GO" id="GO:0003824">
    <property type="term" value="F:catalytic activity"/>
    <property type="evidence" value="ECO:0007669"/>
    <property type="project" value="UniProtKB-ARBA"/>
</dbReference>
<dbReference type="Proteomes" id="UP000182486">
    <property type="component" value="Unassembled WGS sequence"/>
</dbReference>
<name>A0A1K0GR46_9ACTN</name>
<dbReference type="SUPFAM" id="SSF52096">
    <property type="entry name" value="ClpP/crotonase"/>
    <property type="match status" value="1"/>
</dbReference>
<keyword evidence="2" id="KW-1185">Reference proteome</keyword>
<accession>A0A1K0GR46</accession>
<dbReference type="EMBL" id="MEIA01000078">
    <property type="protein sequence ID" value="OJF14878.1"/>
    <property type="molecule type" value="Genomic_DNA"/>
</dbReference>
<dbReference type="InterPro" id="IPR001753">
    <property type="entry name" value="Enoyl-CoA_hydra/iso"/>
</dbReference>
<protein>
    <submittedName>
        <fullName evidence="1">Enoyl-CoA hydratase</fullName>
    </submittedName>
</protein>
<reference evidence="1 2" key="1">
    <citation type="submission" date="2016-09" db="EMBL/GenBank/DDBJ databases">
        <title>Couchioplanes caeruleus draft genome sequence.</title>
        <authorList>
            <person name="Sheehan J."/>
            <person name="Caffrey P."/>
        </authorList>
    </citation>
    <scope>NUCLEOTIDE SEQUENCE [LARGE SCALE GENOMIC DNA]</scope>
    <source>
        <strain evidence="1 2">DSM 43634</strain>
    </source>
</reference>
<gene>
    <name evidence="1" type="ORF">BG844_07610</name>
</gene>
<dbReference type="PANTHER" id="PTHR43459">
    <property type="entry name" value="ENOYL-COA HYDRATASE"/>
    <property type="match status" value="1"/>
</dbReference>
<dbReference type="AlphaFoldDB" id="A0A1K0GR46"/>